<reference evidence="2 3" key="1">
    <citation type="submission" date="2021-02" db="EMBL/GenBank/DDBJ databases">
        <authorList>
            <person name="Ra J.-S."/>
        </authorList>
    </citation>
    <scope>NUCLEOTIDE SEQUENCE [LARGE SCALE GENOMIC DNA]</scope>
    <source>
        <strain evidence="2 3">MMS20-R1-14</strain>
    </source>
</reference>
<organism evidence="2 3">
    <name type="scientific">Micromonospora humida</name>
    <dbReference type="NCBI Taxonomy" id="2809018"/>
    <lineage>
        <taxon>Bacteria</taxon>
        <taxon>Bacillati</taxon>
        <taxon>Actinomycetota</taxon>
        <taxon>Actinomycetes</taxon>
        <taxon>Micromonosporales</taxon>
        <taxon>Micromonosporaceae</taxon>
        <taxon>Micromonospora</taxon>
    </lineage>
</organism>
<feature type="compositionally biased region" description="Low complexity" evidence="1">
    <location>
        <begin position="271"/>
        <end position="304"/>
    </location>
</feature>
<protein>
    <recommendedName>
        <fullName evidence="4">Beta-ketoacyl synthase N-terminal domain-containing protein</fullName>
    </recommendedName>
</protein>
<evidence type="ECO:0000256" key="1">
    <source>
        <dbReference type="SAM" id="MobiDB-lite"/>
    </source>
</evidence>
<gene>
    <name evidence="2" type="ORF">JQX11_12855</name>
</gene>
<feature type="region of interest" description="Disordered" evidence="1">
    <location>
        <begin position="266"/>
        <end position="304"/>
    </location>
</feature>
<comment type="caution">
    <text evidence="2">The sequence shown here is derived from an EMBL/GenBank/DDBJ whole genome shotgun (WGS) entry which is preliminary data.</text>
</comment>
<dbReference type="InterPro" id="IPR016039">
    <property type="entry name" value="Thiolase-like"/>
</dbReference>
<sequence length="304" mass="32105">MPLSLTSATALVRGDRLPPVPDDDRDAIQRDILGPFGVRPDPARLARAANVGFTELAENLVRELPISGPDLLIFAYGIPDPSSLKHVTPYVNHLLGDRSHSFAISEQGLRAPYTALKIADAYARSGRCGSLALFVCEQNSLPYHDSFVADNRLANTAALFLFGDCGGGYEFVATGPTSTTRGLGPLLGSVTARCDPDSTLVVAGPWVDADMLAATGVPTHRVAPGSYCTGVWLELARSHRTWATTYRTLVLCDTDPRTGRSQTALLRRRSTTGAVAPGAPQTATGAPARPAAAPTSASAREQTP</sequence>
<evidence type="ECO:0008006" key="4">
    <source>
        <dbReference type="Google" id="ProtNLM"/>
    </source>
</evidence>
<accession>A0ABS2ITD4</accession>
<dbReference type="RefSeq" id="WP_204925206.1">
    <property type="nucleotide sequence ID" value="NZ_JAFEUC010000005.1"/>
</dbReference>
<dbReference type="Proteomes" id="UP001518872">
    <property type="component" value="Unassembled WGS sequence"/>
</dbReference>
<name>A0ABS2ITD4_9ACTN</name>
<keyword evidence="3" id="KW-1185">Reference proteome</keyword>
<dbReference type="EMBL" id="JAFEUC010000005">
    <property type="protein sequence ID" value="MBM7077231.1"/>
    <property type="molecule type" value="Genomic_DNA"/>
</dbReference>
<evidence type="ECO:0000313" key="3">
    <source>
        <dbReference type="Proteomes" id="UP001518872"/>
    </source>
</evidence>
<dbReference type="Gene3D" id="3.40.47.10">
    <property type="match status" value="1"/>
</dbReference>
<proteinExistence type="predicted"/>
<dbReference type="SUPFAM" id="SSF53901">
    <property type="entry name" value="Thiolase-like"/>
    <property type="match status" value="1"/>
</dbReference>
<evidence type="ECO:0000313" key="2">
    <source>
        <dbReference type="EMBL" id="MBM7077231.1"/>
    </source>
</evidence>